<gene>
    <name evidence="2" type="ORF">ACFP1G_05470</name>
</gene>
<accession>A0ABW1SRR7</accession>
<sequence length="129" mass="14275">MKKGLRYGLQGMGYGAVTYLLLIVFQVAPAHVSPGNGVSLLLTSALIGVLSLIFDNCQVEVSLLLAFGVHLVGTALLMVALMAYNDWPIGWTFWLVFLLIYLVISGTVRLNQHLRVTQINRVLKKRPHK</sequence>
<dbReference type="EMBL" id="JBHSSK010000016">
    <property type="protein sequence ID" value="MFC6206928.1"/>
    <property type="molecule type" value="Genomic_DNA"/>
</dbReference>
<keyword evidence="3" id="KW-1185">Reference proteome</keyword>
<dbReference type="Pfam" id="PF11457">
    <property type="entry name" value="DUF3021"/>
    <property type="match status" value="1"/>
</dbReference>
<keyword evidence="1" id="KW-1133">Transmembrane helix</keyword>
<dbReference type="InterPro" id="IPR021560">
    <property type="entry name" value="DUF3021"/>
</dbReference>
<feature type="transmembrane region" description="Helical" evidence="1">
    <location>
        <begin position="89"/>
        <end position="108"/>
    </location>
</feature>
<evidence type="ECO:0000256" key="1">
    <source>
        <dbReference type="SAM" id="Phobius"/>
    </source>
</evidence>
<name>A0ABW1SRR7_9LACO</name>
<keyword evidence="1" id="KW-0812">Transmembrane</keyword>
<organism evidence="2 3">
    <name type="scientific">Levilactobacillus tongjiangensis</name>
    <dbReference type="NCBI Taxonomy" id="2486023"/>
    <lineage>
        <taxon>Bacteria</taxon>
        <taxon>Bacillati</taxon>
        <taxon>Bacillota</taxon>
        <taxon>Bacilli</taxon>
        <taxon>Lactobacillales</taxon>
        <taxon>Lactobacillaceae</taxon>
        <taxon>Levilactobacillus</taxon>
    </lineage>
</organism>
<dbReference type="Proteomes" id="UP001596254">
    <property type="component" value="Unassembled WGS sequence"/>
</dbReference>
<reference evidence="3" key="1">
    <citation type="journal article" date="2019" name="Int. J. Syst. Evol. Microbiol.">
        <title>The Global Catalogue of Microorganisms (GCM) 10K type strain sequencing project: providing services to taxonomists for standard genome sequencing and annotation.</title>
        <authorList>
            <consortium name="The Broad Institute Genomics Platform"/>
            <consortium name="The Broad Institute Genome Sequencing Center for Infectious Disease"/>
            <person name="Wu L."/>
            <person name="Ma J."/>
        </authorList>
    </citation>
    <scope>NUCLEOTIDE SEQUENCE [LARGE SCALE GENOMIC DNA]</scope>
    <source>
        <strain evidence="3">CCM 8905</strain>
    </source>
</reference>
<evidence type="ECO:0000313" key="3">
    <source>
        <dbReference type="Proteomes" id="UP001596254"/>
    </source>
</evidence>
<proteinExistence type="predicted"/>
<feature type="transmembrane region" description="Helical" evidence="1">
    <location>
        <begin position="61"/>
        <end position="83"/>
    </location>
</feature>
<feature type="transmembrane region" description="Helical" evidence="1">
    <location>
        <begin position="12"/>
        <end position="32"/>
    </location>
</feature>
<dbReference type="RefSeq" id="WP_125694329.1">
    <property type="nucleotide sequence ID" value="NZ_JBHSSK010000016.1"/>
</dbReference>
<feature type="transmembrane region" description="Helical" evidence="1">
    <location>
        <begin position="38"/>
        <end position="54"/>
    </location>
</feature>
<protein>
    <submittedName>
        <fullName evidence="2">DUF3021 domain-containing protein</fullName>
    </submittedName>
</protein>
<comment type="caution">
    <text evidence="2">The sequence shown here is derived from an EMBL/GenBank/DDBJ whole genome shotgun (WGS) entry which is preliminary data.</text>
</comment>
<evidence type="ECO:0000313" key="2">
    <source>
        <dbReference type="EMBL" id="MFC6206928.1"/>
    </source>
</evidence>
<keyword evidence="1" id="KW-0472">Membrane</keyword>